<gene>
    <name evidence="4" type="ORF">EV44_g1711</name>
</gene>
<feature type="coiled-coil region" evidence="3">
    <location>
        <begin position="14"/>
        <end position="105"/>
    </location>
</feature>
<name>A0A0B1P8C9_UNCNE</name>
<keyword evidence="3" id="KW-0175">Coiled coil</keyword>
<keyword evidence="5" id="KW-1185">Reference proteome</keyword>
<accession>A0A0B1P8C9</accession>
<dbReference type="Proteomes" id="UP000030854">
    <property type="component" value="Unassembled WGS sequence"/>
</dbReference>
<keyword evidence="2" id="KW-0143">Chaperone</keyword>
<dbReference type="AlphaFoldDB" id="A0A0B1P8C9"/>
<dbReference type="InterPro" id="IPR002777">
    <property type="entry name" value="PFD_beta-like"/>
</dbReference>
<dbReference type="EMBL" id="JNVN01001741">
    <property type="protein sequence ID" value="KHJ32904.1"/>
    <property type="molecule type" value="Genomic_DNA"/>
</dbReference>
<dbReference type="InterPro" id="IPR009053">
    <property type="entry name" value="Prefoldin"/>
</dbReference>
<dbReference type="OMA" id="VQTEFAQ"/>
<dbReference type="GO" id="GO:0016272">
    <property type="term" value="C:prefoldin complex"/>
    <property type="evidence" value="ECO:0007669"/>
    <property type="project" value="InterPro"/>
</dbReference>
<dbReference type="STRING" id="52586.A0A0B1P8C9"/>
<dbReference type="PANTHER" id="PTHR21431:SF0">
    <property type="entry name" value="PREFOLDIN SUBUNIT 6"/>
    <property type="match status" value="1"/>
</dbReference>
<dbReference type="GO" id="GO:0005737">
    <property type="term" value="C:cytoplasm"/>
    <property type="evidence" value="ECO:0007669"/>
    <property type="project" value="TreeGrafter"/>
</dbReference>
<dbReference type="GO" id="GO:0051131">
    <property type="term" value="P:chaperone-mediated protein complex assembly"/>
    <property type="evidence" value="ECO:0007669"/>
    <property type="project" value="TreeGrafter"/>
</dbReference>
<evidence type="ECO:0000313" key="4">
    <source>
        <dbReference type="EMBL" id="KHJ32904.1"/>
    </source>
</evidence>
<dbReference type="GO" id="GO:0051082">
    <property type="term" value="F:unfolded protein binding"/>
    <property type="evidence" value="ECO:0007669"/>
    <property type="project" value="InterPro"/>
</dbReference>
<dbReference type="OrthoDB" id="248120at2759"/>
<dbReference type="GO" id="GO:0051087">
    <property type="term" value="F:protein-folding chaperone binding"/>
    <property type="evidence" value="ECO:0007669"/>
    <property type="project" value="TreeGrafter"/>
</dbReference>
<evidence type="ECO:0000256" key="2">
    <source>
        <dbReference type="ARBA" id="ARBA00023186"/>
    </source>
</evidence>
<protein>
    <submittedName>
        <fullName evidence="4">Putative prefoldin subunit 6</fullName>
    </submittedName>
</protein>
<dbReference type="SUPFAM" id="SSF46579">
    <property type="entry name" value="Prefoldin"/>
    <property type="match status" value="1"/>
</dbReference>
<reference evidence="4 5" key="1">
    <citation type="journal article" date="2014" name="BMC Genomics">
        <title>Adaptive genomic structural variation in the grape powdery mildew pathogen, Erysiphe necator.</title>
        <authorList>
            <person name="Jones L."/>
            <person name="Riaz S."/>
            <person name="Morales-Cruz A."/>
            <person name="Amrine K.C."/>
            <person name="McGuire B."/>
            <person name="Gubler W.D."/>
            <person name="Walker M.A."/>
            <person name="Cantu D."/>
        </authorList>
    </citation>
    <scope>NUCLEOTIDE SEQUENCE [LARGE SCALE GENOMIC DNA]</scope>
    <source>
        <strain evidence="5">c</strain>
    </source>
</reference>
<evidence type="ECO:0000256" key="1">
    <source>
        <dbReference type="ARBA" id="ARBA00008045"/>
    </source>
</evidence>
<comment type="caution">
    <text evidence="4">The sequence shown here is derived from an EMBL/GenBank/DDBJ whole genome shotgun (WGS) entry which is preliminary data.</text>
</comment>
<comment type="similarity">
    <text evidence="1">Belongs to the prefoldin subunit beta family.</text>
</comment>
<dbReference type="PANTHER" id="PTHR21431">
    <property type="entry name" value="PREFOLDIN SUBUNIT 6"/>
    <property type="match status" value="1"/>
</dbReference>
<evidence type="ECO:0000313" key="5">
    <source>
        <dbReference type="Proteomes" id="UP000030854"/>
    </source>
</evidence>
<dbReference type="CDD" id="cd23161">
    <property type="entry name" value="Prefoldin_6"/>
    <property type="match status" value="1"/>
</dbReference>
<dbReference type="GO" id="GO:0006457">
    <property type="term" value="P:protein folding"/>
    <property type="evidence" value="ECO:0007669"/>
    <property type="project" value="InterPro"/>
</dbReference>
<organism evidence="4 5">
    <name type="scientific">Uncinula necator</name>
    <name type="common">Grape powdery mildew</name>
    <dbReference type="NCBI Taxonomy" id="52586"/>
    <lineage>
        <taxon>Eukaryota</taxon>
        <taxon>Fungi</taxon>
        <taxon>Dikarya</taxon>
        <taxon>Ascomycota</taxon>
        <taxon>Pezizomycotina</taxon>
        <taxon>Leotiomycetes</taxon>
        <taxon>Erysiphales</taxon>
        <taxon>Erysiphaceae</taxon>
        <taxon>Erysiphe</taxon>
    </lineage>
</organism>
<dbReference type="FunFam" id="1.10.287.370:FF:000003">
    <property type="entry name" value="Prefoldin subunit 6"/>
    <property type="match status" value="1"/>
</dbReference>
<dbReference type="HOGENOM" id="CLU_125172_1_0_1"/>
<dbReference type="Gene3D" id="1.10.287.370">
    <property type="match status" value="1"/>
</dbReference>
<evidence type="ECO:0000256" key="3">
    <source>
        <dbReference type="SAM" id="Coils"/>
    </source>
</evidence>
<sequence>MEKTQQINNLSEDYQTIQRDLQSTIQSRQQLESQLQENKEIQREFANLANDANIYKMVGPVLLKQEKSEAVVAVDARVEFINNEIKKVEDKIKELSSKSEAIRVQIPA</sequence>
<proteinExistence type="inferred from homology"/>
<dbReference type="Pfam" id="PF01920">
    <property type="entry name" value="Prefoldin_2"/>
    <property type="match status" value="1"/>
</dbReference>